<feature type="compositionally biased region" description="Basic and acidic residues" evidence="2">
    <location>
        <begin position="271"/>
        <end position="293"/>
    </location>
</feature>
<dbReference type="GeneID" id="25906413"/>
<reference evidence="4 5" key="1">
    <citation type="submission" date="2011-02" db="EMBL/GenBank/DDBJ databases">
        <title>The Genome Sequence of Sphaeroforma arctica JP610.</title>
        <authorList>
            <consortium name="The Broad Institute Genome Sequencing Platform"/>
            <person name="Russ C."/>
            <person name="Cuomo C."/>
            <person name="Young S.K."/>
            <person name="Zeng Q."/>
            <person name="Gargeya S."/>
            <person name="Alvarado L."/>
            <person name="Berlin A."/>
            <person name="Chapman S.B."/>
            <person name="Chen Z."/>
            <person name="Freedman E."/>
            <person name="Gellesch M."/>
            <person name="Goldberg J."/>
            <person name="Griggs A."/>
            <person name="Gujja S."/>
            <person name="Heilman E."/>
            <person name="Heiman D."/>
            <person name="Howarth C."/>
            <person name="Mehta T."/>
            <person name="Neiman D."/>
            <person name="Pearson M."/>
            <person name="Roberts A."/>
            <person name="Saif S."/>
            <person name="Shea T."/>
            <person name="Shenoy N."/>
            <person name="Sisk P."/>
            <person name="Stolte C."/>
            <person name="Sykes S."/>
            <person name="White J."/>
            <person name="Yandava C."/>
            <person name="Burger G."/>
            <person name="Gray M.W."/>
            <person name="Holland P.W.H."/>
            <person name="King N."/>
            <person name="Lang F.B.F."/>
            <person name="Roger A.J."/>
            <person name="Ruiz-Trillo I."/>
            <person name="Haas B."/>
            <person name="Nusbaum C."/>
            <person name="Birren B."/>
        </authorList>
    </citation>
    <scope>NUCLEOTIDE SEQUENCE [LARGE SCALE GENOMIC DNA]</scope>
    <source>
        <strain evidence="4 5">JP610</strain>
    </source>
</reference>
<proteinExistence type="predicted"/>
<sequence length="517" mass="58099">MCAWFLLDSGTDSEVDTLLQYVLALLSTENTDDEIKASCKEELEVFLGDDTAVFVDKIFEHVHNTDYDVSAADLNGDQNGEEDLDYGEIYDDDDDTNPAQPIASVVSQPVKRRRSSERYEGESKRVRQASPEMTFVVASNDAESSSDEDRRKTSITIRDDPDDSSHRDGSRPRESRGGGGGDNDLRNLLRNRGATRDRDYEDSRDDRNARDPRDDRYARDSRDEWGDRHERNARDSREGLNARDGYDGPGADQAYNPEFAAVQTRRLSGGLERRQNGPSFGRREDREFDRGQGRDGQQWHSNGGDFGPSDFGGRGRRPNMPPGGPQHPVFRPPGNNMMDMNARGGGRGGRDSRAPRPQWNGPRGQFNGQPQQFPNRNDDRPFDLRYLANTLLEVKDIPAELNTTDKLSSWFEKFGSVVKIEPCYQGNEGVAIVEYKLNTEAKAAFQSEHSVNFVPCNLQEKTQQQLVAQIGGPAAYEEAKHKYVERYRLTHDGRDPPPHFLNGSTPNRSMSGDLTAV</sequence>
<feature type="compositionally biased region" description="Polar residues" evidence="2">
    <location>
        <begin position="502"/>
        <end position="517"/>
    </location>
</feature>
<dbReference type="InterPro" id="IPR045137">
    <property type="entry name" value="RBM26/27"/>
</dbReference>
<dbReference type="OrthoDB" id="443401at2759"/>
<dbReference type="InterPro" id="IPR012677">
    <property type="entry name" value="Nucleotide-bd_a/b_plait_sf"/>
</dbReference>
<dbReference type="GO" id="GO:0003723">
    <property type="term" value="F:RNA binding"/>
    <property type="evidence" value="ECO:0007669"/>
    <property type="project" value="UniProtKB-KW"/>
</dbReference>
<organism evidence="4 5">
    <name type="scientific">Sphaeroforma arctica JP610</name>
    <dbReference type="NCBI Taxonomy" id="667725"/>
    <lineage>
        <taxon>Eukaryota</taxon>
        <taxon>Ichthyosporea</taxon>
        <taxon>Ichthyophonida</taxon>
        <taxon>Sphaeroforma</taxon>
    </lineage>
</organism>
<dbReference type="EMBL" id="KQ241997">
    <property type="protein sequence ID" value="KNC81787.1"/>
    <property type="molecule type" value="Genomic_DNA"/>
</dbReference>
<feature type="compositionally biased region" description="Basic and acidic residues" evidence="2">
    <location>
        <begin position="194"/>
        <end position="246"/>
    </location>
</feature>
<evidence type="ECO:0000313" key="4">
    <source>
        <dbReference type="EMBL" id="KNC81787.1"/>
    </source>
</evidence>
<accession>A0A0L0FY81</accession>
<dbReference type="PANTHER" id="PTHR14398">
    <property type="entry name" value="RNA RECOGNITION RRM/RNP DOMAIN"/>
    <property type="match status" value="1"/>
</dbReference>
<keyword evidence="5" id="KW-1185">Reference proteome</keyword>
<dbReference type="RefSeq" id="XP_014155689.1">
    <property type="nucleotide sequence ID" value="XM_014300214.1"/>
</dbReference>
<protein>
    <recommendedName>
        <fullName evidence="3">RRM domain-containing protein</fullName>
    </recommendedName>
</protein>
<feature type="domain" description="RRM" evidence="3">
    <location>
        <begin position="403"/>
        <end position="448"/>
    </location>
</feature>
<dbReference type="InterPro" id="IPR000504">
    <property type="entry name" value="RRM_dom"/>
</dbReference>
<feature type="compositionally biased region" description="Basic and acidic residues" evidence="2">
    <location>
        <begin position="147"/>
        <end position="176"/>
    </location>
</feature>
<name>A0A0L0FY81_9EUKA</name>
<dbReference type="GO" id="GO:0005634">
    <property type="term" value="C:nucleus"/>
    <property type="evidence" value="ECO:0007669"/>
    <property type="project" value="TreeGrafter"/>
</dbReference>
<dbReference type="AlphaFoldDB" id="A0A0L0FY81"/>
<gene>
    <name evidence="4" type="ORF">SARC_05909</name>
</gene>
<dbReference type="STRING" id="667725.A0A0L0FY81"/>
<evidence type="ECO:0000256" key="1">
    <source>
        <dbReference type="ARBA" id="ARBA00022884"/>
    </source>
</evidence>
<dbReference type="SUPFAM" id="SSF54928">
    <property type="entry name" value="RNA-binding domain, RBD"/>
    <property type="match status" value="1"/>
</dbReference>
<evidence type="ECO:0000259" key="3">
    <source>
        <dbReference type="Pfam" id="PF00076"/>
    </source>
</evidence>
<feature type="region of interest" description="Disordered" evidence="2">
    <location>
        <begin position="70"/>
        <end position="380"/>
    </location>
</feature>
<evidence type="ECO:0000313" key="5">
    <source>
        <dbReference type="Proteomes" id="UP000054560"/>
    </source>
</evidence>
<dbReference type="Gene3D" id="3.30.70.330">
    <property type="match status" value="1"/>
</dbReference>
<dbReference type="Pfam" id="PF00076">
    <property type="entry name" value="RRM_1"/>
    <property type="match status" value="1"/>
</dbReference>
<dbReference type="InterPro" id="IPR035979">
    <property type="entry name" value="RBD_domain_sf"/>
</dbReference>
<dbReference type="Proteomes" id="UP000054560">
    <property type="component" value="Unassembled WGS sequence"/>
</dbReference>
<feature type="compositionally biased region" description="Acidic residues" evidence="2">
    <location>
        <begin position="79"/>
        <end position="96"/>
    </location>
</feature>
<feature type="compositionally biased region" description="Polar residues" evidence="2">
    <location>
        <begin position="366"/>
        <end position="375"/>
    </location>
</feature>
<evidence type="ECO:0000256" key="2">
    <source>
        <dbReference type="SAM" id="MobiDB-lite"/>
    </source>
</evidence>
<feature type="compositionally biased region" description="Basic and acidic residues" evidence="2">
    <location>
        <begin position="116"/>
        <end position="125"/>
    </location>
</feature>
<dbReference type="PANTHER" id="PTHR14398:SF0">
    <property type="entry name" value="ZINC FINGER PROTEIN SWM"/>
    <property type="match status" value="1"/>
</dbReference>
<feature type="region of interest" description="Disordered" evidence="2">
    <location>
        <begin position="490"/>
        <end position="517"/>
    </location>
</feature>
<keyword evidence="1" id="KW-0694">RNA-binding</keyword>